<sequence>MNDMLITLEANATDVEEEPTLNQFITAIINEKQETDVFLDAACYAWLKLINDTDPLSDTWHLAMVGAALAMHGERVMKPFTFMLTGEDDHTLSWLRDTVKQGTSIQLDISDTDDATVIERCRKAVRWLQAIESNTTAHGSETTLAILSRVRSRLGCL</sequence>
<evidence type="ECO:0000313" key="1">
    <source>
        <dbReference type="EMBL" id="MDB1161394.1"/>
    </source>
</evidence>
<dbReference type="RefSeq" id="WP_195223826.1">
    <property type="nucleotide sequence ID" value="NZ_JADMXZ010000004.1"/>
</dbReference>
<protein>
    <submittedName>
        <fullName evidence="1">Uncharacterized protein</fullName>
    </submittedName>
</protein>
<proteinExistence type="predicted"/>
<accession>A0AAW5ZXZ9</accession>
<dbReference type="EMBL" id="JAQKGX010000002">
    <property type="protein sequence ID" value="MDB1161394.1"/>
    <property type="molecule type" value="Genomic_DNA"/>
</dbReference>
<dbReference type="Proteomes" id="UP001211105">
    <property type="component" value="Unassembled WGS sequence"/>
</dbReference>
<organism evidence="1 2">
    <name type="scientific">Bifidobacterium catenulatum</name>
    <dbReference type="NCBI Taxonomy" id="1686"/>
    <lineage>
        <taxon>Bacteria</taxon>
        <taxon>Bacillati</taxon>
        <taxon>Actinomycetota</taxon>
        <taxon>Actinomycetes</taxon>
        <taxon>Bifidobacteriales</taxon>
        <taxon>Bifidobacteriaceae</taxon>
        <taxon>Bifidobacterium</taxon>
    </lineage>
</organism>
<gene>
    <name evidence="1" type="ORF">PL707_03715</name>
</gene>
<name>A0AAW5ZXZ9_9BIFI</name>
<dbReference type="AlphaFoldDB" id="A0AAW5ZXZ9"/>
<comment type="caution">
    <text evidence="1">The sequence shown here is derived from an EMBL/GenBank/DDBJ whole genome shotgun (WGS) entry which is preliminary data.</text>
</comment>
<reference evidence="1" key="1">
    <citation type="submission" date="2023-01" db="EMBL/GenBank/DDBJ databases">
        <title>Human gut microbiome strain richness.</title>
        <authorList>
            <person name="Chen-Liaw A."/>
        </authorList>
    </citation>
    <scope>NUCLEOTIDE SEQUENCE</scope>
    <source>
        <strain evidence="1">BSD2780120875st1_E5_BSD2780120875b_170604</strain>
    </source>
</reference>
<evidence type="ECO:0000313" key="2">
    <source>
        <dbReference type="Proteomes" id="UP001211105"/>
    </source>
</evidence>